<keyword evidence="2" id="KW-1185">Reference proteome</keyword>
<protein>
    <submittedName>
        <fullName evidence="1">Uncharacterized protein</fullName>
    </submittedName>
</protein>
<dbReference type="HOGENOM" id="CLU_711763_0_0_1"/>
<dbReference type="InterPro" id="IPR032675">
    <property type="entry name" value="LRR_dom_sf"/>
</dbReference>
<dbReference type="EMBL" id="KB822723">
    <property type="protein sequence ID" value="ETN38021.1"/>
    <property type="molecule type" value="Genomic_DNA"/>
</dbReference>
<proteinExistence type="predicted"/>
<dbReference type="AlphaFoldDB" id="W2RND8"/>
<organism evidence="1 2">
    <name type="scientific">Cyphellophora europaea (strain CBS 101466)</name>
    <name type="common">Phialophora europaea</name>
    <dbReference type="NCBI Taxonomy" id="1220924"/>
    <lineage>
        <taxon>Eukaryota</taxon>
        <taxon>Fungi</taxon>
        <taxon>Dikarya</taxon>
        <taxon>Ascomycota</taxon>
        <taxon>Pezizomycotina</taxon>
        <taxon>Eurotiomycetes</taxon>
        <taxon>Chaetothyriomycetidae</taxon>
        <taxon>Chaetothyriales</taxon>
        <taxon>Cyphellophoraceae</taxon>
        <taxon>Cyphellophora</taxon>
    </lineage>
</organism>
<sequence length="388" mass="42311">MFSGYADLDLQSSLVDFKDWLFAPDRSPWIADTYERLTGDHDYSSNPENEPCYFPCCEPAPTDHVNLDAWIKQMSFSAIHTLELDWIDSTVSSRLFYRLLSLTNLSIHGADRCSTQSLQSYLEQPLQPLITLHLSNIQLPNNTFGPLITTLGSTHRNLSDLTLRAENTIVSPAELNRLASLLPNLTSLTLSHNRSLPLLPSSSRYSPEEEAAAAAAAATFSSLQQLKLHVPSPGDFYKTQQDTVFNASTLATQFRDLTSHHPANSTASTTSTAAVRNIPAPKLQELEVLIGPWSRRNENSMLGPPTDVMGRYVCTRQATGDDEKGGGGGAVVVECSGGVLSPWSRGGGALVEEGPCAREVLADDEDMDMYGGIDDFEIGDGTLEGESW</sequence>
<dbReference type="Gene3D" id="3.80.10.10">
    <property type="entry name" value="Ribonuclease Inhibitor"/>
    <property type="match status" value="1"/>
</dbReference>
<dbReference type="RefSeq" id="XP_008720190.1">
    <property type="nucleotide sequence ID" value="XM_008721968.1"/>
</dbReference>
<dbReference type="SUPFAM" id="SSF52047">
    <property type="entry name" value="RNI-like"/>
    <property type="match status" value="1"/>
</dbReference>
<reference evidence="1 2" key="1">
    <citation type="submission" date="2013-03" db="EMBL/GenBank/DDBJ databases">
        <title>The Genome Sequence of Phialophora europaea CBS 101466.</title>
        <authorList>
            <consortium name="The Broad Institute Genomics Platform"/>
            <person name="Cuomo C."/>
            <person name="de Hoog S."/>
            <person name="Gorbushina A."/>
            <person name="Walker B."/>
            <person name="Young S.K."/>
            <person name="Zeng Q."/>
            <person name="Gargeya S."/>
            <person name="Fitzgerald M."/>
            <person name="Haas B."/>
            <person name="Abouelleil A."/>
            <person name="Allen A.W."/>
            <person name="Alvarado L."/>
            <person name="Arachchi H.M."/>
            <person name="Berlin A.M."/>
            <person name="Chapman S.B."/>
            <person name="Gainer-Dewar J."/>
            <person name="Goldberg J."/>
            <person name="Griggs A."/>
            <person name="Gujja S."/>
            <person name="Hansen M."/>
            <person name="Howarth C."/>
            <person name="Imamovic A."/>
            <person name="Ireland A."/>
            <person name="Larimer J."/>
            <person name="McCowan C."/>
            <person name="Murphy C."/>
            <person name="Pearson M."/>
            <person name="Poon T.W."/>
            <person name="Priest M."/>
            <person name="Roberts A."/>
            <person name="Saif S."/>
            <person name="Shea T."/>
            <person name="Sisk P."/>
            <person name="Sykes S."/>
            <person name="Wortman J."/>
            <person name="Nusbaum C."/>
            <person name="Birren B."/>
        </authorList>
    </citation>
    <scope>NUCLEOTIDE SEQUENCE [LARGE SCALE GENOMIC DNA]</scope>
    <source>
        <strain evidence="1 2">CBS 101466</strain>
    </source>
</reference>
<evidence type="ECO:0000313" key="2">
    <source>
        <dbReference type="Proteomes" id="UP000030752"/>
    </source>
</evidence>
<gene>
    <name evidence="1" type="ORF">HMPREF1541_07644</name>
</gene>
<evidence type="ECO:0000313" key="1">
    <source>
        <dbReference type="EMBL" id="ETN38021.1"/>
    </source>
</evidence>
<dbReference type="Proteomes" id="UP000030752">
    <property type="component" value="Unassembled WGS sequence"/>
</dbReference>
<dbReference type="STRING" id="1220924.W2RND8"/>
<dbReference type="InParanoid" id="W2RND8"/>
<dbReference type="VEuPathDB" id="FungiDB:HMPREF1541_07644"/>
<name>W2RND8_CYPE1</name>
<dbReference type="GeneID" id="19974983"/>
<accession>W2RND8</accession>